<feature type="region of interest" description="Disordered" evidence="1">
    <location>
        <begin position="320"/>
        <end position="343"/>
    </location>
</feature>
<dbReference type="InterPro" id="IPR045179">
    <property type="entry name" value="YgfZ/GcvT"/>
</dbReference>
<evidence type="ECO:0000313" key="3">
    <source>
        <dbReference type="EMBL" id="PLX61672.1"/>
    </source>
</evidence>
<dbReference type="Gene3D" id="3.30.70.1630">
    <property type="match status" value="1"/>
</dbReference>
<dbReference type="SUPFAM" id="SSF101790">
    <property type="entry name" value="Aminomethyltransferase beta-barrel domain"/>
    <property type="match status" value="1"/>
</dbReference>
<gene>
    <name evidence="3" type="ORF">C0630_08995</name>
</gene>
<dbReference type="InterPro" id="IPR029043">
    <property type="entry name" value="GcvT/YgfZ_C"/>
</dbReference>
<dbReference type="Pfam" id="PF01571">
    <property type="entry name" value="GCV_T"/>
    <property type="match status" value="1"/>
</dbReference>
<dbReference type="InterPro" id="IPR017703">
    <property type="entry name" value="YgfZ/GCV_T_CS"/>
</dbReference>
<dbReference type="Gene3D" id="2.40.30.160">
    <property type="match status" value="1"/>
</dbReference>
<feature type="domain" description="GCVT N-terminal" evidence="2">
    <location>
        <begin position="32"/>
        <end position="148"/>
    </location>
</feature>
<reference evidence="3 4" key="1">
    <citation type="submission" date="2017-11" db="EMBL/GenBank/DDBJ databases">
        <title>Genome-resolved metagenomics identifies genetic mobility, metabolic interactions, and unexpected diversity in perchlorate-reducing communities.</title>
        <authorList>
            <person name="Barnum T.P."/>
            <person name="Figueroa I.A."/>
            <person name="Carlstrom C.I."/>
            <person name="Lucas L.N."/>
            <person name="Engelbrektson A.L."/>
            <person name="Coates J.D."/>
        </authorList>
    </citation>
    <scope>NUCLEOTIDE SEQUENCE [LARGE SCALE GENOMIC DNA]</scope>
    <source>
        <strain evidence="3">BM301</strain>
    </source>
</reference>
<accession>A0A2N6CWL1</accession>
<dbReference type="AlphaFoldDB" id="A0A2N6CWL1"/>
<dbReference type="Gene3D" id="3.30.70.1400">
    <property type="entry name" value="Aminomethyltransferase beta-barrel domains"/>
    <property type="match status" value="1"/>
</dbReference>
<name>A0A2N6CWL1_9GAMM</name>
<dbReference type="RefSeq" id="WP_273438966.1">
    <property type="nucleotide sequence ID" value="NZ_PKUN01000010.1"/>
</dbReference>
<dbReference type="InterPro" id="IPR006222">
    <property type="entry name" value="GCVT_N"/>
</dbReference>
<dbReference type="STRING" id="1111735.GCA_000428045_03859"/>
<dbReference type="GO" id="GO:0016226">
    <property type="term" value="P:iron-sulfur cluster assembly"/>
    <property type="evidence" value="ECO:0007669"/>
    <property type="project" value="TreeGrafter"/>
</dbReference>
<dbReference type="PANTHER" id="PTHR22602:SF0">
    <property type="entry name" value="TRANSFERASE CAF17, MITOCHONDRIAL-RELATED"/>
    <property type="match status" value="1"/>
</dbReference>
<comment type="caution">
    <text evidence="3">The sequence shown here is derived from an EMBL/GenBank/DDBJ whole genome shotgun (WGS) entry which is preliminary data.</text>
</comment>
<dbReference type="PANTHER" id="PTHR22602">
    <property type="entry name" value="TRANSFERASE CAF17, MITOCHONDRIAL-RELATED"/>
    <property type="match status" value="1"/>
</dbReference>
<proteinExistence type="predicted"/>
<evidence type="ECO:0000256" key="1">
    <source>
        <dbReference type="SAM" id="MobiDB-lite"/>
    </source>
</evidence>
<dbReference type="NCBIfam" id="TIGR03317">
    <property type="entry name" value="ygfZ_signature"/>
    <property type="match status" value="1"/>
</dbReference>
<sequence length="343" mass="37847">MNSQWKRFLESQSALISAENEVSFVCDDPFPACALFDLSHLGLIRVSGEDAQSFLQGQFTNDTREVTERHSQLSAYCSPKGRMLANFRIFLHQGDYFLQMPRDTYETILKRLPMFVLMSKVKVTDASDEIVSIGVAGECAEYLLQQQLTSIPGKPGEVVQHGEVTLIWIPGEPARFQISGTADAVSALWSQLSKEAQPGNRDFWSLLDIRAGIPTIYRETADAFVPQMTNMQQIDGVSFTKGCYTGQEVVARMKYLGKLKRRMYLASVETEARPMPGDELFAPGSDSGQGAGRVVDARPSPGGGFELLAVAEIKSFEENNLHLQGDNGPKLTPGSLPYGFDET</sequence>
<dbReference type="Proteomes" id="UP000235015">
    <property type="component" value="Unassembled WGS sequence"/>
</dbReference>
<evidence type="ECO:0000259" key="2">
    <source>
        <dbReference type="Pfam" id="PF01571"/>
    </source>
</evidence>
<protein>
    <submittedName>
        <fullName evidence="3">Folate-binding protein</fullName>
    </submittedName>
</protein>
<dbReference type="SUPFAM" id="SSF103025">
    <property type="entry name" value="Folate-binding domain"/>
    <property type="match status" value="1"/>
</dbReference>
<organism evidence="3 4">
    <name type="scientific">Sedimenticola selenatireducens</name>
    <dbReference type="NCBI Taxonomy" id="191960"/>
    <lineage>
        <taxon>Bacteria</taxon>
        <taxon>Pseudomonadati</taxon>
        <taxon>Pseudomonadota</taxon>
        <taxon>Gammaproteobacteria</taxon>
        <taxon>Chromatiales</taxon>
        <taxon>Sedimenticolaceae</taxon>
        <taxon>Sedimenticola</taxon>
    </lineage>
</organism>
<evidence type="ECO:0000313" key="4">
    <source>
        <dbReference type="Proteomes" id="UP000235015"/>
    </source>
</evidence>
<dbReference type="EMBL" id="PKUN01000010">
    <property type="protein sequence ID" value="PLX61672.1"/>
    <property type="molecule type" value="Genomic_DNA"/>
</dbReference>